<feature type="transmembrane region" description="Helical" evidence="7">
    <location>
        <begin position="277"/>
        <end position="296"/>
    </location>
</feature>
<keyword evidence="3" id="KW-0934">Plastid</keyword>
<gene>
    <name evidence="9" type="ORF">GOP47_0013401</name>
</gene>
<comment type="caution">
    <text evidence="9">The sequence shown here is derived from an EMBL/GenBank/DDBJ whole genome shotgun (WGS) entry which is preliminary data.</text>
</comment>
<dbReference type="OrthoDB" id="66620at2759"/>
<dbReference type="GO" id="GO:0005886">
    <property type="term" value="C:plasma membrane"/>
    <property type="evidence" value="ECO:0007669"/>
    <property type="project" value="UniProtKB-ARBA"/>
</dbReference>
<keyword evidence="2" id="KW-0813">Transport</keyword>
<dbReference type="InterPro" id="IPR027417">
    <property type="entry name" value="P-loop_NTPase"/>
</dbReference>
<organism evidence="9 10">
    <name type="scientific">Adiantum capillus-veneris</name>
    <name type="common">Maidenhair fern</name>
    <dbReference type="NCBI Taxonomy" id="13818"/>
    <lineage>
        <taxon>Eukaryota</taxon>
        <taxon>Viridiplantae</taxon>
        <taxon>Streptophyta</taxon>
        <taxon>Embryophyta</taxon>
        <taxon>Tracheophyta</taxon>
        <taxon>Polypodiopsida</taxon>
        <taxon>Polypodiidae</taxon>
        <taxon>Polypodiales</taxon>
        <taxon>Pteridineae</taxon>
        <taxon>Pteridaceae</taxon>
        <taxon>Vittarioideae</taxon>
        <taxon>Adiantum</taxon>
    </lineage>
</organism>
<evidence type="ECO:0000256" key="4">
    <source>
        <dbReference type="ARBA" id="ARBA00022692"/>
    </source>
</evidence>
<dbReference type="Proteomes" id="UP000886520">
    <property type="component" value="Chromosome 13"/>
</dbReference>
<dbReference type="PANTHER" id="PTHR19241">
    <property type="entry name" value="ATP-BINDING CASSETTE TRANSPORTER"/>
    <property type="match status" value="1"/>
</dbReference>
<keyword evidence="6 7" id="KW-0472">Membrane</keyword>
<dbReference type="Pfam" id="PF01061">
    <property type="entry name" value="ABC2_membrane"/>
    <property type="match status" value="2"/>
</dbReference>
<reference evidence="9" key="1">
    <citation type="submission" date="2021-01" db="EMBL/GenBank/DDBJ databases">
        <title>Adiantum capillus-veneris genome.</title>
        <authorList>
            <person name="Fang Y."/>
            <person name="Liao Q."/>
        </authorList>
    </citation>
    <scope>NUCLEOTIDE SEQUENCE</scope>
    <source>
        <strain evidence="9">H3</strain>
        <tissue evidence="9">Leaf</tissue>
    </source>
</reference>
<dbReference type="GO" id="GO:0140359">
    <property type="term" value="F:ABC-type transporter activity"/>
    <property type="evidence" value="ECO:0007669"/>
    <property type="project" value="InterPro"/>
</dbReference>
<protein>
    <recommendedName>
        <fullName evidence="8">ABC-2 type transporter transmembrane domain-containing protein</fullName>
    </recommendedName>
</protein>
<keyword evidence="3" id="KW-0150">Chloroplast</keyword>
<feature type="transmembrane region" description="Helical" evidence="7">
    <location>
        <begin position="749"/>
        <end position="769"/>
    </location>
</feature>
<feature type="transmembrane region" description="Helical" evidence="7">
    <location>
        <begin position="220"/>
        <end position="241"/>
    </location>
</feature>
<evidence type="ECO:0000256" key="3">
    <source>
        <dbReference type="ARBA" id="ARBA00022528"/>
    </source>
</evidence>
<evidence type="ECO:0000256" key="2">
    <source>
        <dbReference type="ARBA" id="ARBA00022448"/>
    </source>
</evidence>
<keyword evidence="4 7" id="KW-0812">Transmembrane</keyword>
<comment type="subcellular location">
    <subcellularLocation>
        <location evidence="1">Membrane</location>
        <topology evidence="1">Multi-pass membrane protein</topology>
    </subcellularLocation>
</comment>
<feature type="transmembrane region" description="Helical" evidence="7">
    <location>
        <begin position="103"/>
        <end position="123"/>
    </location>
</feature>
<evidence type="ECO:0000259" key="8">
    <source>
        <dbReference type="Pfam" id="PF01061"/>
    </source>
</evidence>
<proteinExistence type="predicted"/>
<feature type="transmembrane region" description="Helical" evidence="7">
    <location>
        <begin position="661"/>
        <end position="679"/>
    </location>
</feature>
<keyword evidence="10" id="KW-1185">Reference proteome</keyword>
<feature type="transmembrane region" description="Helical" evidence="7">
    <location>
        <begin position="800"/>
        <end position="823"/>
    </location>
</feature>
<feature type="transmembrane region" description="Helical" evidence="7">
    <location>
        <begin position="691"/>
        <end position="710"/>
    </location>
</feature>
<dbReference type="Gene3D" id="3.40.50.300">
    <property type="entry name" value="P-loop containing nucleotide triphosphate hydrolases"/>
    <property type="match status" value="1"/>
</dbReference>
<feature type="domain" description="ABC-2 type transporter transmembrane" evidence="8">
    <location>
        <begin position="617"/>
        <end position="767"/>
    </location>
</feature>
<keyword evidence="5 7" id="KW-1133">Transmembrane helix</keyword>
<feature type="domain" description="ABC-2 type transporter transmembrane" evidence="8">
    <location>
        <begin position="86"/>
        <end position="300"/>
    </location>
</feature>
<evidence type="ECO:0000256" key="1">
    <source>
        <dbReference type="ARBA" id="ARBA00004141"/>
    </source>
</evidence>
<evidence type="ECO:0000256" key="6">
    <source>
        <dbReference type="ARBA" id="ARBA00023136"/>
    </source>
</evidence>
<accession>A0A9D4UNN7</accession>
<dbReference type="EMBL" id="JABFUD020000013">
    <property type="protein sequence ID" value="KAI5071150.1"/>
    <property type="molecule type" value="Genomic_DNA"/>
</dbReference>
<sequence>MGFTCPERKSTADFLQEVISKKDQHQYWADQSQPYRYITVEEFARAFESYRVGQQLRQELAIPYDASKSHPAALSTHKYDLPIYALFKACFSREVLIWKRNSFLYIFKTCQLAFISTIAMTVFFRTKLSANSVEGGFYTWVRSFMDCLLSCSLEWLRWLWSLIGFLSFTKKDTSFFILHGHFQVSVPAVMIRMPLSALESLIWVCFTYFVIGFAPEAHRFFQQILLLFCTSQMALGMFRLLGAVGRSLVIASSFGTFALMVLFLMGGFLVAREQIPALWIWAYWLSPMTYALNAIFTNEFLADRWQKPYSGTIDAHTIGTAVLKSNKWGSLQSKGIDIPNVRHKPVSSKHINVLETGTEAQKGMVLPFQPLSIAFNSINYYVDMPAEMKQQGMEADRLQLLQDVSGAFRPRVLTALVGLSWWQTLLLFSWTSLRLGLDARAAAIVMRTVHNTVDTGRTVVCTIHQPSIDIFESFDELLLLKNGGQVIYAGPLGHRSCKLVEYFQEIPGMEPIKDGYNPATWMLNISSPSAEARLQVDFAQIYKDSPLYQRTQALIKELSTPLLGSKDLYFPTQYPQSFREQCMACLWKQHSLLENWSKNGDHHRLVQHCWRDLRVSLFLAFHNVTTVQSVVAIERTVFYRERGARMYSALSYAFAQATIEIPYIFTQSIIYVGMIYAMINYKWTASKFLSFFYFMFLTLVFFTYFGMMMVALTPNVYLATMIAVGFLSLWNLFSGFMIPQVSIPVWWRWFYWADPLAWSMYGLIGSQLANVQEKVSDPDHGAVLTVKQYMERVFGYKQDFLGVVAGVHIGLALLFVFVFAFSIKKFNFQRR</sequence>
<evidence type="ECO:0000256" key="5">
    <source>
        <dbReference type="ARBA" id="ARBA00022989"/>
    </source>
</evidence>
<feature type="transmembrane region" description="Helical" evidence="7">
    <location>
        <begin position="189"/>
        <end position="214"/>
    </location>
</feature>
<evidence type="ECO:0000256" key="7">
    <source>
        <dbReference type="SAM" id="Phobius"/>
    </source>
</evidence>
<feature type="transmembrane region" description="Helical" evidence="7">
    <location>
        <begin position="716"/>
        <end position="737"/>
    </location>
</feature>
<dbReference type="AlphaFoldDB" id="A0A9D4UNN7"/>
<name>A0A9D4UNN7_ADICA</name>
<evidence type="ECO:0000313" key="10">
    <source>
        <dbReference type="Proteomes" id="UP000886520"/>
    </source>
</evidence>
<dbReference type="InterPro" id="IPR013525">
    <property type="entry name" value="ABC2_TM"/>
</dbReference>
<evidence type="ECO:0000313" key="9">
    <source>
        <dbReference type="EMBL" id="KAI5071150.1"/>
    </source>
</evidence>
<feature type="transmembrane region" description="Helical" evidence="7">
    <location>
        <begin position="248"/>
        <end position="271"/>
    </location>
</feature>